<reference evidence="1 3" key="2">
    <citation type="submission" date="2020-08" db="EMBL/GenBank/DDBJ databases">
        <title>Genomic Encyclopedia of Type Strains, Phase III (KMG-III): the genomes of soil and plant-associated and newly described type strains.</title>
        <authorList>
            <person name="Whitman W."/>
        </authorList>
    </citation>
    <scope>NUCLEOTIDE SEQUENCE [LARGE SCALE GENOMIC DNA]</scope>
    <source>
        <strain evidence="1 3">CECT 8088</strain>
    </source>
</reference>
<evidence type="ECO:0000313" key="4">
    <source>
        <dbReference type="Proteomes" id="UP000565205"/>
    </source>
</evidence>
<dbReference type="RefSeq" id="WP_176622454.1">
    <property type="nucleotide sequence ID" value="NZ_JABXXQ010000051.1"/>
</dbReference>
<dbReference type="Proteomes" id="UP000565205">
    <property type="component" value="Unassembled WGS sequence"/>
</dbReference>
<keyword evidence="3" id="KW-1185">Reference proteome</keyword>
<evidence type="ECO:0000313" key="1">
    <source>
        <dbReference type="EMBL" id="MBB3175429.1"/>
    </source>
</evidence>
<dbReference type="Pfam" id="PF13384">
    <property type="entry name" value="HTH_23"/>
    <property type="match status" value="1"/>
</dbReference>
<dbReference type="AlphaFoldDB" id="A0A839V7C2"/>
<dbReference type="EMBL" id="JACHXV010000031">
    <property type="protein sequence ID" value="MBB3175429.1"/>
    <property type="molecule type" value="Genomic_DNA"/>
</dbReference>
<name>A0A839V7C2_9PROT</name>
<comment type="caution">
    <text evidence="1">The sequence shown here is derived from an EMBL/GenBank/DDBJ whole genome shotgun (WGS) entry which is preliminary data.</text>
</comment>
<organism evidence="1 3">
    <name type="scientific">Endobacter medicaginis</name>
    <dbReference type="NCBI Taxonomy" id="1181271"/>
    <lineage>
        <taxon>Bacteria</taxon>
        <taxon>Pseudomonadati</taxon>
        <taxon>Pseudomonadota</taxon>
        <taxon>Alphaproteobacteria</taxon>
        <taxon>Acetobacterales</taxon>
        <taxon>Acetobacteraceae</taxon>
        <taxon>Endobacter</taxon>
    </lineage>
</organism>
<accession>A0A839V7C2</accession>
<dbReference type="Proteomes" id="UP000557688">
    <property type="component" value="Unassembled WGS sequence"/>
</dbReference>
<gene>
    <name evidence="1" type="ORF">FHR90_003284</name>
    <name evidence="2" type="ORF">HUK83_04595</name>
</gene>
<protein>
    <submittedName>
        <fullName evidence="1">Biotin operon repressor</fullName>
    </submittedName>
    <submittedName>
        <fullName evidence="2">Helix-turn-helix domain-containing protein</fullName>
    </submittedName>
</protein>
<reference evidence="2 4" key="1">
    <citation type="submission" date="2020-06" db="EMBL/GenBank/DDBJ databases">
        <title>Description of novel acetic acid bacteria.</title>
        <authorList>
            <person name="Sombolestani A."/>
        </authorList>
    </citation>
    <scope>NUCLEOTIDE SEQUENCE [LARGE SCALE GENOMIC DNA]</scope>
    <source>
        <strain evidence="2 4">LMG 26838</strain>
    </source>
</reference>
<sequence>MRTSVDKARIVQLHAQHLDAAIIAERLGCSRRAVHLAIQQWTAAQAEQPS</sequence>
<proteinExistence type="predicted"/>
<evidence type="ECO:0000313" key="2">
    <source>
        <dbReference type="EMBL" id="NVN29615.1"/>
    </source>
</evidence>
<dbReference type="EMBL" id="JABXXQ010000051">
    <property type="protein sequence ID" value="NVN29615.1"/>
    <property type="molecule type" value="Genomic_DNA"/>
</dbReference>
<evidence type="ECO:0000313" key="3">
    <source>
        <dbReference type="Proteomes" id="UP000557688"/>
    </source>
</evidence>